<feature type="region of interest" description="Disordered" evidence="1">
    <location>
        <begin position="1"/>
        <end position="53"/>
    </location>
</feature>
<reference evidence="2" key="1">
    <citation type="submission" date="2020-07" db="EMBL/GenBank/DDBJ databases">
        <title>The High-quality genome of the commercially important snow crab, Chionoecetes opilio.</title>
        <authorList>
            <person name="Jeong J.-H."/>
            <person name="Ryu S."/>
        </authorList>
    </citation>
    <scope>NUCLEOTIDE SEQUENCE</scope>
    <source>
        <strain evidence="2">MADBK_172401_WGS</strain>
        <tissue evidence="2">Digestive gland</tissue>
    </source>
</reference>
<dbReference type="AlphaFoldDB" id="A0A8J4Y788"/>
<comment type="caution">
    <text evidence="2">The sequence shown here is derived from an EMBL/GenBank/DDBJ whole genome shotgun (WGS) entry which is preliminary data.</text>
</comment>
<dbReference type="Proteomes" id="UP000770661">
    <property type="component" value="Unassembled WGS sequence"/>
</dbReference>
<proteinExistence type="predicted"/>
<feature type="compositionally biased region" description="Basic and acidic residues" evidence="1">
    <location>
        <begin position="17"/>
        <end position="38"/>
    </location>
</feature>
<keyword evidence="3" id="KW-1185">Reference proteome</keyword>
<evidence type="ECO:0000313" key="3">
    <source>
        <dbReference type="Proteomes" id="UP000770661"/>
    </source>
</evidence>
<feature type="region of interest" description="Disordered" evidence="1">
    <location>
        <begin position="65"/>
        <end position="96"/>
    </location>
</feature>
<protein>
    <submittedName>
        <fullName evidence="2">Uncharacterized protein</fullName>
    </submittedName>
</protein>
<organism evidence="2 3">
    <name type="scientific">Chionoecetes opilio</name>
    <name type="common">Atlantic snow crab</name>
    <name type="synonym">Cancer opilio</name>
    <dbReference type="NCBI Taxonomy" id="41210"/>
    <lineage>
        <taxon>Eukaryota</taxon>
        <taxon>Metazoa</taxon>
        <taxon>Ecdysozoa</taxon>
        <taxon>Arthropoda</taxon>
        <taxon>Crustacea</taxon>
        <taxon>Multicrustacea</taxon>
        <taxon>Malacostraca</taxon>
        <taxon>Eumalacostraca</taxon>
        <taxon>Eucarida</taxon>
        <taxon>Decapoda</taxon>
        <taxon>Pleocyemata</taxon>
        <taxon>Brachyura</taxon>
        <taxon>Eubrachyura</taxon>
        <taxon>Majoidea</taxon>
        <taxon>Majidae</taxon>
        <taxon>Chionoecetes</taxon>
    </lineage>
</organism>
<feature type="region of interest" description="Disordered" evidence="1">
    <location>
        <begin position="200"/>
        <end position="220"/>
    </location>
</feature>
<dbReference type="EMBL" id="JACEEZ010016734">
    <property type="protein sequence ID" value="KAG0718046.1"/>
    <property type="molecule type" value="Genomic_DNA"/>
</dbReference>
<evidence type="ECO:0000256" key="1">
    <source>
        <dbReference type="SAM" id="MobiDB-lite"/>
    </source>
</evidence>
<dbReference type="OrthoDB" id="8044640at2759"/>
<evidence type="ECO:0000313" key="2">
    <source>
        <dbReference type="EMBL" id="KAG0718046.1"/>
    </source>
</evidence>
<accession>A0A8J4Y788</accession>
<sequence>MSPGLTPRGLIFGIWRDPNDPKENIVPKIEKAHREYGSSKKGSHRRSEAQISKEKDFEVFSRHLFDGATGMPAHDDQTGRTKSSSSPKGAPGVGERRGGAFRLAAQETGQISSFGKKGRCFLPPNKKGLPLPHLWRSSVLAASSPTLQLLPSDEKIRTVGSESCEGGEGGHEKIVFHTGAPGSNQADRSFRDYVLRTRARSLGQKSKAKHQPSSIRPQRLKHRRPCLKVKRFLGGTPCGPW</sequence>
<name>A0A8J4Y788_CHIOP</name>
<gene>
    <name evidence="2" type="ORF">GWK47_053246</name>
</gene>